<protein>
    <submittedName>
        <fullName evidence="1">Uncharacterized protein</fullName>
    </submittedName>
</protein>
<gene>
    <name evidence="1" type="ORF">DPMN_110759</name>
</gene>
<dbReference type="AlphaFoldDB" id="A0A9D4KDK1"/>
<evidence type="ECO:0000313" key="1">
    <source>
        <dbReference type="EMBL" id="KAH3837372.1"/>
    </source>
</evidence>
<proteinExistence type="predicted"/>
<sequence length="154" mass="17500">MDHFLRQHLLLDQAPFHCKMCLFRCYQFEDLLRHVNNFPRHRMLLREKGVEDSESCLIKNPNPYAVGRRDVASVSEDTLSLAVEISFPDGLDFLDNMMEAQPCVPYTPETLAARLQTPRPKASTPSLVYNAAPSPAILDSLPTIEECRQLKGNN</sequence>
<dbReference type="EMBL" id="JAIWYP010000004">
    <property type="protein sequence ID" value="KAH3837372.1"/>
    <property type="molecule type" value="Genomic_DNA"/>
</dbReference>
<accession>A0A9D4KDK1</accession>
<evidence type="ECO:0000313" key="2">
    <source>
        <dbReference type="Proteomes" id="UP000828390"/>
    </source>
</evidence>
<dbReference type="Proteomes" id="UP000828390">
    <property type="component" value="Unassembled WGS sequence"/>
</dbReference>
<keyword evidence="2" id="KW-1185">Reference proteome</keyword>
<reference evidence="1" key="1">
    <citation type="journal article" date="2019" name="bioRxiv">
        <title>The Genome of the Zebra Mussel, Dreissena polymorpha: A Resource for Invasive Species Research.</title>
        <authorList>
            <person name="McCartney M.A."/>
            <person name="Auch B."/>
            <person name="Kono T."/>
            <person name="Mallez S."/>
            <person name="Zhang Y."/>
            <person name="Obille A."/>
            <person name="Becker A."/>
            <person name="Abrahante J.E."/>
            <person name="Garbe J."/>
            <person name="Badalamenti J.P."/>
            <person name="Herman A."/>
            <person name="Mangelson H."/>
            <person name="Liachko I."/>
            <person name="Sullivan S."/>
            <person name="Sone E.D."/>
            <person name="Koren S."/>
            <person name="Silverstein K.A.T."/>
            <person name="Beckman K.B."/>
            <person name="Gohl D.M."/>
        </authorList>
    </citation>
    <scope>NUCLEOTIDE SEQUENCE</scope>
    <source>
        <strain evidence="1">Duluth1</strain>
        <tissue evidence="1">Whole animal</tissue>
    </source>
</reference>
<comment type="caution">
    <text evidence="1">The sequence shown here is derived from an EMBL/GenBank/DDBJ whole genome shotgun (WGS) entry which is preliminary data.</text>
</comment>
<reference evidence="1" key="2">
    <citation type="submission" date="2020-11" db="EMBL/GenBank/DDBJ databases">
        <authorList>
            <person name="McCartney M.A."/>
            <person name="Auch B."/>
            <person name="Kono T."/>
            <person name="Mallez S."/>
            <person name="Becker A."/>
            <person name="Gohl D.M."/>
            <person name="Silverstein K.A.T."/>
            <person name="Koren S."/>
            <person name="Bechman K.B."/>
            <person name="Herman A."/>
            <person name="Abrahante J.E."/>
            <person name="Garbe J."/>
        </authorList>
    </citation>
    <scope>NUCLEOTIDE SEQUENCE</scope>
    <source>
        <strain evidence="1">Duluth1</strain>
        <tissue evidence="1">Whole animal</tissue>
    </source>
</reference>
<name>A0A9D4KDK1_DREPO</name>
<organism evidence="1 2">
    <name type="scientific">Dreissena polymorpha</name>
    <name type="common">Zebra mussel</name>
    <name type="synonym">Mytilus polymorpha</name>
    <dbReference type="NCBI Taxonomy" id="45954"/>
    <lineage>
        <taxon>Eukaryota</taxon>
        <taxon>Metazoa</taxon>
        <taxon>Spiralia</taxon>
        <taxon>Lophotrochozoa</taxon>
        <taxon>Mollusca</taxon>
        <taxon>Bivalvia</taxon>
        <taxon>Autobranchia</taxon>
        <taxon>Heteroconchia</taxon>
        <taxon>Euheterodonta</taxon>
        <taxon>Imparidentia</taxon>
        <taxon>Neoheterodontei</taxon>
        <taxon>Myida</taxon>
        <taxon>Dreissenoidea</taxon>
        <taxon>Dreissenidae</taxon>
        <taxon>Dreissena</taxon>
    </lineage>
</organism>